<reference evidence="9 10" key="1">
    <citation type="journal article" date="2014" name="Microbiology">
        <title>Unravelling the complete genome sequence of Advenella mimigardefordensis strain DPN7T and novel insights in the catabolism of the xenobiotic polythioester precursor 3,3'-dithiodipropionate.</title>
        <authorList>
            <person name="Wubbeler J.H."/>
            <person name="Hiessl S."/>
            <person name="Schuldes J."/>
            <person name="Thurmer A."/>
            <person name="Daniel R."/>
            <person name="Steinbuchel A."/>
        </authorList>
    </citation>
    <scope>NUCLEOTIDE SEQUENCE [LARGE SCALE GENOMIC DNA]</scope>
    <source>
        <strain evidence="10">DSM 17166 / LMG 22922 / DPN7</strain>
    </source>
</reference>
<dbReference type="Pfam" id="PF00111">
    <property type="entry name" value="Fer2"/>
    <property type="match status" value="1"/>
</dbReference>
<dbReference type="InterPro" id="IPR017938">
    <property type="entry name" value="Riboflavin_synthase-like_b-brl"/>
</dbReference>
<dbReference type="Proteomes" id="UP000019095">
    <property type="component" value="Chromosome"/>
</dbReference>
<evidence type="ECO:0000259" key="8">
    <source>
        <dbReference type="PROSITE" id="PS51384"/>
    </source>
</evidence>
<evidence type="ECO:0000313" key="9">
    <source>
        <dbReference type="EMBL" id="AHG63363.1"/>
    </source>
</evidence>
<evidence type="ECO:0000256" key="5">
    <source>
        <dbReference type="ARBA" id="ARBA00023004"/>
    </source>
</evidence>
<proteinExistence type="predicted"/>
<dbReference type="GO" id="GO:0046872">
    <property type="term" value="F:metal ion binding"/>
    <property type="evidence" value="ECO:0007669"/>
    <property type="project" value="UniProtKB-KW"/>
</dbReference>
<keyword evidence="10" id="KW-1185">Reference proteome</keyword>
<dbReference type="SUPFAM" id="SSF54292">
    <property type="entry name" value="2Fe-2S ferredoxin-like"/>
    <property type="match status" value="1"/>
</dbReference>
<dbReference type="InterPro" id="IPR050415">
    <property type="entry name" value="MRET"/>
</dbReference>
<feature type="domain" description="2Fe-2S ferredoxin-type" evidence="7">
    <location>
        <begin position="249"/>
        <end position="332"/>
    </location>
</feature>
<dbReference type="AlphaFoldDB" id="W0PEA3"/>
<accession>W0PEA3</accession>
<dbReference type="GO" id="GO:0032259">
    <property type="term" value="P:methylation"/>
    <property type="evidence" value="ECO:0007669"/>
    <property type="project" value="UniProtKB-KW"/>
</dbReference>
<keyword evidence="4 9" id="KW-0560">Oxidoreductase</keyword>
<dbReference type="RefSeq" id="WP_025371993.1">
    <property type="nucleotide sequence ID" value="NZ_CP003915.1"/>
</dbReference>
<keyword evidence="9" id="KW-0808">Transferase</keyword>
<dbReference type="InterPro" id="IPR012675">
    <property type="entry name" value="Beta-grasp_dom_sf"/>
</dbReference>
<dbReference type="STRING" id="1247726.MIM_c12690"/>
<keyword evidence="3" id="KW-0479">Metal-binding</keyword>
<dbReference type="InterPro" id="IPR039261">
    <property type="entry name" value="FNR_nucleotide-bd"/>
</dbReference>
<dbReference type="PATRIC" id="fig|1247726.3.peg.1394"/>
<evidence type="ECO:0000313" key="10">
    <source>
        <dbReference type="Proteomes" id="UP000019095"/>
    </source>
</evidence>
<keyword evidence="2" id="KW-0001">2Fe-2S</keyword>
<name>W0PEA3_ADVMD</name>
<dbReference type="GO" id="GO:0008168">
    <property type="term" value="F:methyltransferase activity"/>
    <property type="evidence" value="ECO:0007669"/>
    <property type="project" value="UniProtKB-KW"/>
</dbReference>
<dbReference type="CDD" id="cd00207">
    <property type="entry name" value="fer2"/>
    <property type="match status" value="1"/>
</dbReference>
<dbReference type="OrthoDB" id="544091at2"/>
<gene>
    <name evidence="9" type="primary">vanB</name>
    <name evidence="9" type="ORF">MIM_c12690</name>
</gene>
<keyword evidence="1" id="KW-0285">Flavoprotein</keyword>
<dbReference type="PROSITE" id="PS51085">
    <property type="entry name" value="2FE2S_FER_2"/>
    <property type="match status" value="1"/>
</dbReference>
<keyword evidence="6" id="KW-0411">Iron-sulfur</keyword>
<dbReference type="EMBL" id="CP003915">
    <property type="protein sequence ID" value="AHG63363.1"/>
    <property type="molecule type" value="Genomic_DNA"/>
</dbReference>
<dbReference type="PANTHER" id="PTHR47354">
    <property type="entry name" value="NADH OXIDOREDUCTASE HCR"/>
    <property type="match status" value="1"/>
</dbReference>
<dbReference type="PROSITE" id="PS51384">
    <property type="entry name" value="FAD_FR"/>
    <property type="match status" value="1"/>
</dbReference>
<dbReference type="GO" id="GO:0016491">
    <property type="term" value="F:oxidoreductase activity"/>
    <property type="evidence" value="ECO:0007669"/>
    <property type="project" value="UniProtKB-KW"/>
</dbReference>
<organism evidence="9 10">
    <name type="scientific">Advenella mimigardefordensis (strain DSM 17166 / LMG 22922 / DPN7)</name>
    <dbReference type="NCBI Taxonomy" id="1247726"/>
    <lineage>
        <taxon>Bacteria</taxon>
        <taxon>Pseudomonadati</taxon>
        <taxon>Pseudomonadota</taxon>
        <taxon>Betaproteobacteria</taxon>
        <taxon>Burkholderiales</taxon>
        <taxon>Alcaligenaceae</taxon>
    </lineage>
</organism>
<dbReference type="EC" id="1.14.13.-" evidence="9"/>
<dbReference type="InterPro" id="IPR006058">
    <property type="entry name" value="2Fe2S_fd_BS"/>
</dbReference>
<sequence>MSIDITTNPASATASTLTLLIRQIRYEATGINSYELVDPQGGDLPAFTAGAHLDIHIKPGLIRQYSLCNDPTDRKRYVIAVLKAESGSGGSKALHETLRVQDMVKVSVPRNHFPLKPDAEKIVLLAGGIGITPLKAMIHTLDKASLDYQLHYCARDASCAAFTDTFADHTKVHVHYDNGDPAQGLDIAALLAAPDDGTHVYFCGPPGFMQACLQATQGWPAGTVHCEYFKAPVAECTDKAQTSETDGSFKVKIASTGQQIGVPADKSLIEALSEAGIELETSCVSGLCGTCKIRYLEGEVDHQDYILSPDEQSEYLTACVSRAKSELLVLDL</sequence>
<dbReference type="PRINTS" id="PR00409">
    <property type="entry name" value="PHDIOXRDTASE"/>
</dbReference>
<dbReference type="Gene3D" id="3.10.20.30">
    <property type="match status" value="1"/>
</dbReference>
<keyword evidence="5" id="KW-0408">Iron</keyword>
<evidence type="ECO:0000256" key="2">
    <source>
        <dbReference type="ARBA" id="ARBA00022714"/>
    </source>
</evidence>
<dbReference type="SUPFAM" id="SSF52343">
    <property type="entry name" value="Ferredoxin reductase-like, C-terminal NADP-linked domain"/>
    <property type="match status" value="1"/>
</dbReference>
<dbReference type="InterPro" id="IPR001041">
    <property type="entry name" value="2Fe-2S_ferredoxin-type"/>
</dbReference>
<dbReference type="Gene3D" id="3.40.50.80">
    <property type="entry name" value="Nucleotide-binding domain of ferredoxin-NADP reductase (FNR) module"/>
    <property type="match status" value="1"/>
</dbReference>
<dbReference type="CDD" id="cd06185">
    <property type="entry name" value="PDR_like"/>
    <property type="match status" value="1"/>
</dbReference>
<evidence type="ECO:0000259" key="7">
    <source>
        <dbReference type="PROSITE" id="PS51085"/>
    </source>
</evidence>
<evidence type="ECO:0000256" key="6">
    <source>
        <dbReference type="ARBA" id="ARBA00023014"/>
    </source>
</evidence>
<dbReference type="InterPro" id="IPR017927">
    <property type="entry name" value="FAD-bd_FR_type"/>
</dbReference>
<dbReference type="eggNOG" id="COG1018">
    <property type="taxonomic scope" value="Bacteria"/>
</dbReference>
<evidence type="ECO:0000256" key="4">
    <source>
        <dbReference type="ARBA" id="ARBA00023002"/>
    </source>
</evidence>
<dbReference type="Gene3D" id="2.40.30.10">
    <property type="entry name" value="Translation factors"/>
    <property type="match status" value="1"/>
</dbReference>
<evidence type="ECO:0000256" key="3">
    <source>
        <dbReference type="ARBA" id="ARBA00022723"/>
    </source>
</evidence>
<protein>
    <submittedName>
        <fullName evidence="9">Vanillate O-demethylase oxidoreductase</fullName>
        <ecNumber evidence="9">1.14.13.-</ecNumber>
    </submittedName>
</protein>
<evidence type="ECO:0000256" key="1">
    <source>
        <dbReference type="ARBA" id="ARBA00022630"/>
    </source>
</evidence>
<keyword evidence="9" id="KW-0489">Methyltransferase</keyword>
<dbReference type="HOGENOM" id="CLU_003827_17_0_4"/>
<dbReference type="InterPro" id="IPR036010">
    <property type="entry name" value="2Fe-2S_ferredoxin-like_sf"/>
</dbReference>
<feature type="domain" description="FAD-binding FR-type" evidence="8">
    <location>
        <begin position="14"/>
        <end position="116"/>
    </location>
</feature>
<dbReference type="SUPFAM" id="SSF63380">
    <property type="entry name" value="Riboflavin synthase domain-like"/>
    <property type="match status" value="1"/>
</dbReference>
<dbReference type="KEGG" id="amim:MIM_c12690"/>
<dbReference type="PANTHER" id="PTHR47354:SF1">
    <property type="entry name" value="CARNITINE MONOOXYGENASE REDUCTASE SUBUNIT"/>
    <property type="match status" value="1"/>
</dbReference>
<dbReference type="GO" id="GO:0051537">
    <property type="term" value="F:2 iron, 2 sulfur cluster binding"/>
    <property type="evidence" value="ECO:0007669"/>
    <property type="project" value="UniProtKB-KW"/>
</dbReference>
<dbReference type="PROSITE" id="PS00197">
    <property type="entry name" value="2FE2S_FER_1"/>
    <property type="match status" value="1"/>
</dbReference>